<evidence type="ECO:0000256" key="5">
    <source>
        <dbReference type="SAM" id="MobiDB-lite"/>
    </source>
</evidence>
<feature type="region of interest" description="Disordered" evidence="5">
    <location>
        <begin position="286"/>
        <end position="377"/>
    </location>
</feature>
<dbReference type="InterPro" id="IPR035979">
    <property type="entry name" value="RBD_domain_sf"/>
</dbReference>
<evidence type="ECO:0000256" key="3">
    <source>
        <dbReference type="ARBA" id="ARBA00023161"/>
    </source>
</evidence>
<dbReference type="GO" id="GO:0003729">
    <property type="term" value="F:mRNA binding"/>
    <property type="evidence" value="ECO:0007669"/>
    <property type="project" value="TreeGrafter"/>
</dbReference>
<feature type="compositionally biased region" description="Basic residues" evidence="5">
    <location>
        <begin position="81"/>
        <end position="90"/>
    </location>
</feature>
<proteinExistence type="inferred from homology"/>
<keyword evidence="8" id="KW-1185">Reference proteome</keyword>
<keyword evidence="4" id="KW-0539">Nucleus</keyword>
<dbReference type="STRING" id="45286.A0A109UXR1"/>
<feature type="compositionally biased region" description="Low complexity" evidence="5">
    <location>
        <begin position="305"/>
        <end position="316"/>
    </location>
</feature>
<organism evidence="7 8">
    <name type="scientific">Eremothecium sinecaudum</name>
    <dbReference type="NCBI Taxonomy" id="45286"/>
    <lineage>
        <taxon>Eukaryota</taxon>
        <taxon>Fungi</taxon>
        <taxon>Dikarya</taxon>
        <taxon>Ascomycota</taxon>
        <taxon>Saccharomycotina</taxon>
        <taxon>Saccharomycetes</taxon>
        <taxon>Saccharomycetales</taxon>
        <taxon>Saccharomycetaceae</taxon>
        <taxon>Eremothecium</taxon>
    </lineage>
</organism>
<dbReference type="OrthoDB" id="18087at2759"/>
<dbReference type="GO" id="GO:0005737">
    <property type="term" value="C:cytoplasm"/>
    <property type="evidence" value="ECO:0007669"/>
    <property type="project" value="TreeGrafter"/>
</dbReference>
<gene>
    <name evidence="7" type="ORF">AW171_hschr2882</name>
</gene>
<dbReference type="Proteomes" id="UP000243052">
    <property type="component" value="Chromosome ii"/>
</dbReference>
<evidence type="ECO:0000256" key="4">
    <source>
        <dbReference type="ARBA" id="ARBA00023242"/>
    </source>
</evidence>
<evidence type="ECO:0000256" key="1">
    <source>
        <dbReference type="ARBA" id="ARBA00004123"/>
    </source>
</evidence>
<dbReference type="PANTHER" id="PTHR13112">
    <property type="entry name" value="UPF3 REGULATOR OF NONSENSE TRANSCRIPTS-LIKE PROTEIN"/>
    <property type="match status" value="1"/>
</dbReference>
<dbReference type="GO" id="GO:0000184">
    <property type="term" value="P:nuclear-transcribed mRNA catabolic process, nonsense-mediated decay"/>
    <property type="evidence" value="ECO:0007669"/>
    <property type="project" value="UniProtKB-KW"/>
</dbReference>
<dbReference type="AlphaFoldDB" id="A0A109UXR1"/>
<dbReference type="InterPro" id="IPR012677">
    <property type="entry name" value="Nucleotide-bd_a/b_plait_sf"/>
</dbReference>
<accession>A0A109UXR1</accession>
<feature type="compositionally biased region" description="Basic and acidic residues" evidence="5">
    <location>
        <begin position="19"/>
        <end position="43"/>
    </location>
</feature>
<dbReference type="RefSeq" id="XP_017986068.1">
    <property type="nucleotide sequence ID" value="XM_018130579.1"/>
</dbReference>
<dbReference type="Pfam" id="PF03467">
    <property type="entry name" value="Smg4_UPF3"/>
    <property type="match status" value="1"/>
</dbReference>
<evidence type="ECO:0000313" key="7">
    <source>
        <dbReference type="EMBL" id="AMD19072.1"/>
    </source>
</evidence>
<name>A0A109UXR1_9SACH</name>
<feature type="domain" description="UPF3" evidence="6">
    <location>
        <begin position="107"/>
        <end position="246"/>
    </location>
</feature>
<dbReference type="GO" id="GO:0045727">
    <property type="term" value="P:positive regulation of translation"/>
    <property type="evidence" value="ECO:0007669"/>
    <property type="project" value="TreeGrafter"/>
</dbReference>
<dbReference type="Gene3D" id="3.30.70.330">
    <property type="match status" value="1"/>
</dbReference>
<dbReference type="GeneID" id="28722530"/>
<dbReference type="InterPro" id="IPR039722">
    <property type="entry name" value="Upf3"/>
</dbReference>
<feature type="compositionally biased region" description="Basic residues" evidence="5">
    <location>
        <begin position="340"/>
        <end position="352"/>
    </location>
</feature>
<evidence type="ECO:0000313" key="8">
    <source>
        <dbReference type="Proteomes" id="UP000243052"/>
    </source>
</evidence>
<comment type="subcellular location">
    <subcellularLocation>
        <location evidence="1">Nucleus</location>
    </subcellularLocation>
</comment>
<dbReference type="PANTHER" id="PTHR13112:SF0">
    <property type="entry name" value="FI21285P1"/>
    <property type="match status" value="1"/>
</dbReference>
<evidence type="ECO:0000259" key="6">
    <source>
        <dbReference type="Pfam" id="PF03467"/>
    </source>
</evidence>
<reference evidence="7 8" key="1">
    <citation type="submission" date="2016-01" db="EMBL/GenBank/DDBJ databases">
        <title>Genome sequence of the yeast Holleya sinecauda.</title>
        <authorList>
            <person name="Dietrich F.S."/>
        </authorList>
    </citation>
    <scope>NUCLEOTIDE SEQUENCE [LARGE SCALE GENOMIC DNA]</scope>
    <source>
        <strain evidence="7 8">ATCC 58844</strain>
    </source>
</reference>
<dbReference type="InterPro" id="IPR005120">
    <property type="entry name" value="UPF3_dom"/>
</dbReference>
<dbReference type="CDD" id="cd12455">
    <property type="entry name" value="RRM_like_Smg4_UPF3"/>
    <property type="match status" value="1"/>
</dbReference>
<feature type="region of interest" description="Disordered" evidence="5">
    <location>
        <begin position="1"/>
        <end position="102"/>
    </location>
</feature>
<dbReference type="GO" id="GO:0005730">
    <property type="term" value="C:nucleolus"/>
    <property type="evidence" value="ECO:0007669"/>
    <property type="project" value="TreeGrafter"/>
</dbReference>
<keyword evidence="3" id="KW-0866">Nonsense-mediated mRNA decay</keyword>
<feature type="compositionally biased region" description="Basic and acidic residues" evidence="5">
    <location>
        <begin position="327"/>
        <end position="339"/>
    </location>
</feature>
<protein>
    <submittedName>
        <fullName evidence="7">HBR171Wp</fullName>
    </submittedName>
</protein>
<feature type="compositionally biased region" description="Polar residues" evidence="5">
    <location>
        <begin position="361"/>
        <end position="377"/>
    </location>
</feature>
<sequence>MDIKEPHKSKKKVSSGNRKPSDINRKDTKKSDCTSKKDAKKTEVNQWKKKGDHKVQVLSSSGINSPLKHKQSAQETNRSGSSRRLRKKTRSSAEGASKCDKGSGSYGYKLVVRLLPPNLTSEMFFKSLQANLPSDTFLDEFTTDQYFVQGHYSKKPFKLPKYSRCYFTLPDMNNLQVLANILKDMAFVDDHDNSLAPKLALSPYVKKMGSEDLKKHVKQQRKHEGTLVNDVLFQNFMKSVALIAESGGEYQYQDLRILNPIDDELKRRLKRSEIIQKQAEKAINDLAGIDDPATTKEEKSKKGSKAAGKSASTTKGNNQCQAVNQEGGKKKSESKEAKKVAKKKKADKKKKPFKFDMKSDSNSAPVSTPASPPNGNV</sequence>
<comment type="similarity">
    <text evidence="2">Belongs to the RENT3 family.</text>
</comment>
<evidence type="ECO:0000256" key="2">
    <source>
        <dbReference type="ARBA" id="ARBA00005991"/>
    </source>
</evidence>
<dbReference type="EMBL" id="CP014242">
    <property type="protein sequence ID" value="AMD19072.1"/>
    <property type="molecule type" value="Genomic_DNA"/>
</dbReference>
<dbReference type="SUPFAM" id="SSF54928">
    <property type="entry name" value="RNA-binding domain, RBD"/>
    <property type="match status" value="1"/>
</dbReference>